<protein>
    <submittedName>
        <fullName evidence="1">Putative glycolipid-binding domain-containing protein</fullName>
    </submittedName>
</protein>
<dbReference type="AlphaFoldDB" id="A0A5J6QQK6"/>
<keyword evidence="2" id="KW-1185">Reference proteome</keyword>
<proteinExistence type="predicted"/>
<sequence length="195" mass="22549">MQQTLVWKPLTTSGVESLHLSMDEQGIHASSHLVQNRNGQSIAATYVLDSDPRWRFRHLWLKVENQGSRSLRLDRDIRGRWLLDGQRRHDLDQCQLVMLSATPFTHTPALQRCGLDTGQSEQLQVAYIDLPSLRVEARQLRYHCLRQQAQNSLYRCEAEGRKAIELTVDRQSLLLEAQGLYQRMSARTLSLNTWV</sequence>
<dbReference type="InterPro" id="IPR009467">
    <property type="entry name" value="Glycolipid-bd_prot_put"/>
</dbReference>
<evidence type="ECO:0000313" key="1">
    <source>
        <dbReference type="EMBL" id="QEY64784.1"/>
    </source>
</evidence>
<dbReference type="KEGG" id="plal:FXN65_22925"/>
<dbReference type="Proteomes" id="UP000327179">
    <property type="component" value="Chromosome"/>
</dbReference>
<accession>A0A5J6QQK6</accession>
<reference evidence="1 2" key="1">
    <citation type="submission" date="2019-08" db="EMBL/GenBank/DDBJ databases">
        <title>Whole-genome Sequencing of e-waste polymer degrading bacterium Pseudomonas sp. strain PE08.</title>
        <authorList>
            <person name="Kirdat K."/>
            <person name="Debbarma P."/>
            <person name="Narawade N."/>
            <person name="Suyal D."/>
            <person name="Thorat V."/>
            <person name="Shouche Y."/>
            <person name="Goel R."/>
            <person name="Yadav A."/>
        </authorList>
    </citation>
    <scope>NUCLEOTIDE SEQUENCE [LARGE SCALE GENOMIC DNA]</scope>
    <source>
        <strain evidence="1 2">PE08</strain>
    </source>
</reference>
<dbReference type="Pfam" id="PF06475">
    <property type="entry name" value="Glycolipid_bind"/>
    <property type="match status" value="1"/>
</dbReference>
<organism evidence="1 2">
    <name type="scientific">Metapseudomonas lalkuanensis</name>
    <dbReference type="NCBI Taxonomy" id="2604832"/>
    <lineage>
        <taxon>Bacteria</taxon>
        <taxon>Pseudomonadati</taxon>
        <taxon>Pseudomonadota</taxon>
        <taxon>Gammaproteobacteria</taxon>
        <taxon>Pseudomonadales</taxon>
        <taxon>Pseudomonadaceae</taxon>
        <taxon>Metapseudomonas</taxon>
    </lineage>
</organism>
<dbReference type="SUPFAM" id="SSF159275">
    <property type="entry name" value="PA1994-like"/>
    <property type="match status" value="1"/>
</dbReference>
<gene>
    <name evidence="1" type="ORF">FXN65_22925</name>
</gene>
<dbReference type="RefSeq" id="WP_151136730.1">
    <property type="nucleotide sequence ID" value="NZ_CP043311.1"/>
</dbReference>
<name>A0A5J6QQK6_9GAMM</name>
<evidence type="ECO:0000313" key="2">
    <source>
        <dbReference type="Proteomes" id="UP000327179"/>
    </source>
</evidence>
<dbReference type="EMBL" id="CP043311">
    <property type="protein sequence ID" value="QEY64784.1"/>
    <property type="molecule type" value="Genomic_DNA"/>
</dbReference>